<evidence type="ECO:0000256" key="11">
    <source>
        <dbReference type="ARBA" id="ARBA00022989"/>
    </source>
</evidence>
<comment type="similarity">
    <text evidence="3 14">Belongs to the GSP F family.</text>
</comment>
<accession>A0ABV7XQP1</accession>
<dbReference type="EMBL" id="JBHRYA010000009">
    <property type="protein sequence ID" value="MFC3717292.1"/>
    <property type="molecule type" value="Genomic_DNA"/>
</dbReference>
<feature type="transmembrane region" description="Helical" evidence="15">
    <location>
        <begin position="167"/>
        <end position="193"/>
    </location>
</feature>
<comment type="caution">
    <text evidence="17">The sequence shown here is derived from an EMBL/GenBank/DDBJ whole genome shotgun (WGS) entry which is preliminary data.</text>
</comment>
<evidence type="ECO:0000256" key="9">
    <source>
        <dbReference type="ARBA" id="ARBA00022837"/>
    </source>
</evidence>
<evidence type="ECO:0000256" key="7">
    <source>
        <dbReference type="ARBA" id="ARBA00022692"/>
    </source>
</evidence>
<dbReference type="InterPro" id="IPR001992">
    <property type="entry name" value="T2SS_GspF/T4SS_PilC_CS"/>
</dbReference>
<evidence type="ECO:0000313" key="18">
    <source>
        <dbReference type="Proteomes" id="UP001595705"/>
    </source>
</evidence>
<organism evidence="17 18">
    <name type="scientific">Luteimonas soli</name>
    <dbReference type="NCBI Taxonomy" id="1648966"/>
    <lineage>
        <taxon>Bacteria</taxon>
        <taxon>Pseudomonadati</taxon>
        <taxon>Pseudomonadota</taxon>
        <taxon>Gammaproteobacteria</taxon>
        <taxon>Lysobacterales</taxon>
        <taxon>Lysobacteraceae</taxon>
        <taxon>Luteimonas</taxon>
    </lineage>
</organism>
<dbReference type="PROSITE" id="PS00874">
    <property type="entry name" value="T2SP_F"/>
    <property type="match status" value="1"/>
</dbReference>
<keyword evidence="18" id="KW-1185">Reference proteome</keyword>
<keyword evidence="4 14" id="KW-0813">Transport</keyword>
<evidence type="ECO:0000256" key="8">
    <source>
        <dbReference type="ARBA" id="ARBA00022723"/>
    </source>
</evidence>
<evidence type="ECO:0000256" key="13">
    <source>
        <dbReference type="ARBA" id="ARBA00030750"/>
    </source>
</evidence>
<keyword evidence="6" id="KW-0997">Cell inner membrane</keyword>
<evidence type="ECO:0000256" key="10">
    <source>
        <dbReference type="ARBA" id="ARBA00022927"/>
    </source>
</evidence>
<keyword evidence="7 14" id="KW-0812">Transmembrane</keyword>
<dbReference type="InterPro" id="IPR018076">
    <property type="entry name" value="T2SS_GspF_dom"/>
</dbReference>
<keyword evidence="10" id="KW-0653">Protein transport</keyword>
<evidence type="ECO:0000256" key="4">
    <source>
        <dbReference type="ARBA" id="ARBA00022448"/>
    </source>
</evidence>
<keyword evidence="9" id="KW-0106">Calcium</keyword>
<evidence type="ECO:0000259" key="16">
    <source>
        <dbReference type="Pfam" id="PF00482"/>
    </source>
</evidence>
<dbReference type="InterPro" id="IPR042094">
    <property type="entry name" value="T2SS_GspF_sf"/>
</dbReference>
<feature type="domain" description="Type II secretion system protein GspF" evidence="16">
    <location>
        <begin position="275"/>
        <end position="396"/>
    </location>
</feature>
<evidence type="ECO:0000256" key="12">
    <source>
        <dbReference type="ARBA" id="ARBA00023136"/>
    </source>
</evidence>
<protein>
    <recommendedName>
        <fullName evidence="13">General secretion pathway protein F</fullName>
    </recommendedName>
</protein>
<dbReference type="InterPro" id="IPR011850">
    <property type="entry name" value="T2SS_GspF"/>
</dbReference>
<evidence type="ECO:0000256" key="5">
    <source>
        <dbReference type="ARBA" id="ARBA00022475"/>
    </source>
</evidence>
<keyword evidence="12 15" id="KW-0472">Membrane</keyword>
<evidence type="ECO:0000313" key="17">
    <source>
        <dbReference type="EMBL" id="MFC3717292.1"/>
    </source>
</evidence>
<evidence type="ECO:0000256" key="1">
    <source>
        <dbReference type="ARBA" id="ARBA00002684"/>
    </source>
</evidence>
<dbReference type="PANTHER" id="PTHR30012:SF0">
    <property type="entry name" value="TYPE II SECRETION SYSTEM PROTEIN F-RELATED"/>
    <property type="match status" value="1"/>
</dbReference>
<evidence type="ECO:0000256" key="14">
    <source>
        <dbReference type="RuleBase" id="RU003923"/>
    </source>
</evidence>
<keyword evidence="11 15" id="KW-1133">Transmembrane helix</keyword>
<dbReference type="PANTHER" id="PTHR30012">
    <property type="entry name" value="GENERAL SECRETION PATHWAY PROTEIN"/>
    <property type="match status" value="1"/>
</dbReference>
<name>A0ABV7XQP1_9GAMM</name>
<proteinExistence type="inferred from homology"/>
<evidence type="ECO:0000256" key="3">
    <source>
        <dbReference type="ARBA" id="ARBA00005745"/>
    </source>
</evidence>
<dbReference type="Pfam" id="PF00482">
    <property type="entry name" value="T2SSF"/>
    <property type="match status" value="2"/>
</dbReference>
<dbReference type="RefSeq" id="WP_386745114.1">
    <property type="nucleotide sequence ID" value="NZ_JBHRYA010000009.1"/>
</dbReference>
<feature type="domain" description="Type II secretion system protein GspF" evidence="16">
    <location>
        <begin position="73"/>
        <end position="194"/>
    </location>
</feature>
<dbReference type="Proteomes" id="UP001595705">
    <property type="component" value="Unassembled WGS sequence"/>
</dbReference>
<feature type="transmembrane region" description="Helical" evidence="15">
    <location>
        <begin position="224"/>
        <end position="243"/>
    </location>
</feature>
<sequence length="406" mass="43718">MPAFDYAALDERGQTRHGRIDAADPGAARSQLERRRLVPVRLDPASARTAPPARKDIGGAFDRFTAKDVALVTRQLATLVTAAPLEEALRTIAAQAEKRAVRRVLGGVHAQVLEGFRLSDAMARQGNAFPPLYRAMVAAGEGSGALPDILERLADLLERQQQVRGKLVAALVYPAALALTALAVVIALMAFVVPKVVDQFDSMGRELPTLTKIVIGLSDLMTRWGLPVLVLLAVGAVAFARLLRRPEFRLRFDALVLRTPLVGRLVRDMHAAQLARTLSIMLASGLPMMEGLVITARTVHNRVLRAATDTMVASIREGGSLSSAMRRAAVFPPTLLYMAGSGENSGRLAPMLERAADYLEREFNTFTTATMSLLEPVIIVAMGGVVAVIVLSILLPILQFNSLVLG</sequence>
<feature type="transmembrane region" description="Helical" evidence="15">
    <location>
        <begin position="377"/>
        <end position="398"/>
    </location>
</feature>
<keyword evidence="8" id="KW-0479">Metal-binding</keyword>
<dbReference type="Gene3D" id="1.20.81.30">
    <property type="entry name" value="Type II secretion system (T2SS), domain F"/>
    <property type="match status" value="2"/>
</dbReference>
<evidence type="ECO:0000256" key="15">
    <source>
        <dbReference type="SAM" id="Phobius"/>
    </source>
</evidence>
<dbReference type="PRINTS" id="PR00812">
    <property type="entry name" value="BCTERIALGSPF"/>
</dbReference>
<comment type="function">
    <text evidence="1">Component of the type II secretion system inner membrane complex required for the energy-dependent secretion of extracellular factors such as proteases and toxins from the periplasm.</text>
</comment>
<evidence type="ECO:0000256" key="2">
    <source>
        <dbReference type="ARBA" id="ARBA00004429"/>
    </source>
</evidence>
<gene>
    <name evidence="17" type="primary">gspF</name>
    <name evidence="17" type="ORF">ACFONC_14165</name>
</gene>
<evidence type="ECO:0000256" key="6">
    <source>
        <dbReference type="ARBA" id="ARBA00022519"/>
    </source>
</evidence>
<dbReference type="NCBIfam" id="TIGR02120">
    <property type="entry name" value="GspF"/>
    <property type="match status" value="1"/>
</dbReference>
<comment type="subcellular location">
    <subcellularLocation>
        <location evidence="2 14">Cell inner membrane</location>
        <topology evidence="2 14">Multi-pass membrane protein</topology>
    </subcellularLocation>
</comment>
<reference evidence="18" key="1">
    <citation type="journal article" date="2019" name="Int. J. Syst. Evol. Microbiol.">
        <title>The Global Catalogue of Microorganisms (GCM) 10K type strain sequencing project: providing services to taxonomists for standard genome sequencing and annotation.</title>
        <authorList>
            <consortium name="The Broad Institute Genomics Platform"/>
            <consortium name="The Broad Institute Genome Sequencing Center for Infectious Disease"/>
            <person name="Wu L."/>
            <person name="Ma J."/>
        </authorList>
    </citation>
    <scope>NUCLEOTIDE SEQUENCE [LARGE SCALE GENOMIC DNA]</scope>
    <source>
        <strain evidence="18">KCTC 42441</strain>
    </source>
</reference>
<dbReference type="InterPro" id="IPR003004">
    <property type="entry name" value="GspF/PilC"/>
</dbReference>
<keyword evidence="5" id="KW-1003">Cell membrane</keyword>